<accession>Q2QRM7</accession>
<evidence type="ECO:0000313" key="2">
    <source>
        <dbReference type="EMBL" id="ABA98361.1"/>
    </source>
</evidence>
<dbReference type="AlphaFoldDB" id="Q2QRM7"/>
<dbReference type="EMBL" id="DP000011">
    <property type="protein sequence ID" value="ABA98361.1"/>
    <property type="molecule type" value="Genomic_DNA"/>
</dbReference>
<name>Q2QRM7_ORYSJ</name>
<evidence type="ECO:0000256" key="1">
    <source>
        <dbReference type="SAM" id="SignalP"/>
    </source>
</evidence>
<reference evidence="2" key="3">
    <citation type="submission" date="2006-01" db="EMBL/GenBank/DDBJ databases">
        <authorList>
            <person name="Buell R."/>
        </authorList>
    </citation>
    <scope>NUCLEOTIDE SEQUENCE</scope>
</reference>
<keyword evidence="1" id="KW-0732">Signal</keyword>
<organism evidence="2">
    <name type="scientific">Oryza sativa subsp. japonica</name>
    <name type="common">Rice</name>
    <dbReference type="NCBI Taxonomy" id="39947"/>
    <lineage>
        <taxon>Eukaryota</taxon>
        <taxon>Viridiplantae</taxon>
        <taxon>Streptophyta</taxon>
        <taxon>Embryophyta</taxon>
        <taxon>Tracheophyta</taxon>
        <taxon>Spermatophyta</taxon>
        <taxon>Magnoliopsida</taxon>
        <taxon>Liliopsida</taxon>
        <taxon>Poales</taxon>
        <taxon>Poaceae</taxon>
        <taxon>BOP clade</taxon>
        <taxon>Oryzoideae</taxon>
        <taxon>Oryzeae</taxon>
        <taxon>Oryzinae</taxon>
        <taxon>Oryza</taxon>
        <taxon>Oryza sativa</taxon>
    </lineage>
</organism>
<sequence length="106" mass="11805">MEATLIIVLNFLLTGAIVFKGVDSELGLIKIVLHNGHETFYFSLEWSKLVAEFPIASSRKGSRLERTEPKLNSKLDVKLGSSLFRAQAYIGKFAQAWLVDSPIHAD</sequence>
<reference evidence="2" key="1">
    <citation type="journal article" date="2005" name="BMC Biol.">
        <title>The sequence of rice chromosomes 11 and 12, rich in disease resistance genes and recent gene duplications.</title>
        <authorList>
            <consortium name="The rice chromosomes 11 and 12 sequencing consortia"/>
        </authorList>
    </citation>
    <scope>NUCLEOTIDE SEQUENCE [LARGE SCALE GENOMIC DNA]</scope>
</reference>
<reference evidence="2" key="2">
    <citation type="submission" date="2005-04" db="EMBL/GenBank/DDBJ databases">
        <authorList>
            <person name="Buell C.R."/>
            <person name="Wing R.A."/>
            <person name="McCombie W.A."/>
            <person name="Ouyang S."/>
        </authorList>
    </citation>
    <scope>NUCLEOTIDE SEQUENCE</scope>
</reference>
<proteinExistence type="predicted"/>
<feature type="chain" id="PRO_5004214285" evidence="1">
    <location>
        <begin position="25"/>
        <end position="106"/>
    </location>
</feature>
<gene>
    <name evidence="2" type="ordered locus">LOC_Os12g27040</name>
</gene>
<feature type="signal peptide" evidence="1">
    <location>
        <begin position="1"/>
        <end position="24"/>
    </location>
</feature>
<protein>
    <submittedName>
        <fullName evidence="2">Uncharacterized protein</fullName>
    </submittedName>
</protein>